<dbReference type="InterPro" id="IPR038765">
    <property type="entry name" value="Papain-like_cys_pep_sf"/>
</dbReference>
<evidence type="ECO:0000313" key="3">
    <source>
        <dbReference type="EMBL" id="USS00609.1"/>
    </source>
</evidence>
<dbReference type="InterPro" id="IPR036439">
    <property type="entry name" value="Dockerin_dom_sf"/>
</dbReference>
<protein>
    <submittedName>
        <fullName evidence="3">IdeS/Mac family cysteine endopeptidase</fullName>
        <ecNumber evidence="3">3.4.22.-</ecNumber>
    </submittedName>
</protein>
<name>A0A9N7JLM0_CLOSE</name>
<keyword evidence="3" id="KW-0378">Hydrolase</keyword>
<dbReference type="GO" id="GO:0004553">
    <property type="term" value="F:hydrolase activity, hydrolyzing O-glycosyl compounds"/>
    <property type="evidence" value="ECO:0007669"/>
    <property type="project" value="InterPro"/>
</dbReference>
<dbReference type="OrthoDB" id="5521290at2"/>
<dbReference type="PROSITE" id="PS00018">
    <property type="entry name" value="EF_HAND_1"/>
    <property type="match status" value="1"/>
</dbReference>
<evidence type="ECO:0000259" key="1">
    <source>
        <dbReference type="Pfam" id="PF09028"/>
    </source>
</evidence>
<evidence type="ECO:0000313" key="4">
    <source>
        <dbReference type="Proteomes" id="UP000280586"/>
    </source>
</evidence>
<dbReference type="Proteomes" id="UP000280586">
    <property type="component" value="Chromosome"/>
</dbReference>
<dbReference type="EC" id="3.4.22.-" evidence="3"/>
<dbReference type="Pfam" id="PF09028">
    <property type="entry name" value="Mac-1"/>
    <property type="match status" value="1"/>
</dbReference>
<dbReference type="KEGG" id="csep:CP523_05870"/>
<proteinExistence type="predicted"/>
<reference evidence="3" key="2">
    <citation type="submission" date="2022-06" db="EMBL/GenBank/DDBJ databases">
        <authorList>
            <person name="Holder M.E."/>
            <person name="Ajami N.J."/>
            <person name="Petrosino J.F."/>
        </authorList>
    </citation>
    <scope>NUCLEOTIDE SEQUENCE</scope>
    <source>
        <strain evidence="3">RMA 8861</strain>
    </source>
</reference>
<evidence type="ECO:0000313" key="2">
    <source>
        <dbReference type="EMBL" id="AYE34027.1"/>
    </source>
</evidence>
<dbReference type="Gene3D" id="1.10.1330.10">
    <property type="entry name" value="Dockerin domain"/>
    <property type="match status" value="1"/>
</dbReference>
<dbReference type="EMBL" id="CP023671">
    <property type="protein sequence ID" value="AYE34027.1"/>
    <property type="molecule type" value="Genomic_DNA"/>
</dbReference>
<keyword evidence="5" id="KW-1185">Reference proteome</keyword>
<feature type="domain" description="Ig protease IdeS" evidence="1">
    <location>
        <begin position="109"/>
        <end position="422"/>
    </location>
</feature>
<dbReference type="Gene3D" id="3.90.70.10">
    <property type="entry name" value="Cysteine proteinases"/>
    <property type="match status" value="1"/>
</dbReference>
<dbReference type="GO" id="GO:0000272">
    <property type="term" value="P:polysaccharide catabolic process"/>
    <property type="evidence" value="ECO:0007669"/>
    <property type="project" value="InterPro"/>
</dbReference>
<dbReference type="EMBL" id="CP099799">
    <property type="protein sequence ID" value="USS00609.1"/>
    <property type="molecule type" value="Genomic_DNA"/>
</dbReference>
<dbReference type="Proteomes" id="UP001055437">
    <property type="component" value="Chromosome"/>
</dbReference>
<dbReference type="GO" id="GO:0008233">
    <property type="term" value="F:peptidase activity"/>
    <property type="evidence" value="ECO:0007669"/>
    <property type="project" value="InterPro"/>
</dbReference>
<dbReference type="SUPFAM" id="SSF63446">
    <property type="entry name" value="Type I dockerin domain"/>
    <property type="match status" value="1"/>
</dbReference>
<organism evidence="2 4">
    <name type="scientific">Clostridium septicum</name>
    <dbReference type="NCBI Taxonomy" id="1504"/>
    <lineage>
        <taxon>Bacteria</taxon>
        <taxon>Bacillati</taxon>
        <taxon>Bacillota</taxon>
        <taxon>Clostridia</taxon>
        <taxon>Eubacteriales</taxon>
        <taxon>Clostridiaceae</taxon>
        <taxon>Clostridium</taxon>
    </lineage>
</organism>
<reference evidence="2 4" key="1">
    <citation type="submission" date="2017-09" db="EMBL/GenBank/DDBJ databases">
        <authorList>
            <person name="Thomas P."/>
            <person name="Seyboldt C."/>
        </authorList>
    </citation>
    <scope>NUCLEOTIDE SEQUENCE [LARGE SCALE GENOMIC DNA]</scope>
    <source>
        <strain evidence="2 4">DSM 7534</strain>
    </source>
</reference>
<dbReference type="InterPro" id="IPR015117">
    <property type="entry name" value="IdeS"/>
</dbReference>
<accession>A0A9N7JLM0</accession>
<dbReference type="SUPFAM" id="SSF54001">
    <property type="entry name" value="Cysteine proteinases"/>
    <property type="match status" value="1"/>
</dbReference>
<dbReference type="GeneID" id="303560199"/>
<gene>
    <name evidence="2" type="ORF">CP523_05870</name>
    <name evidence="3" type="ORF">NH397_14160</name>
</gene>
<dbReference type="AlphaFoldDB" id="A0A9N7JLM0"/>
<evidence type="ECO:0000313" key="5">
    <source>
        <dbReference type="Proteomes" id="UP001055437"/>
    </source>
</evidence>
<dbReference type="InterPro" id="IPR018247">
    <property type="entry name" value="EF_Hand_1_Ca_BS"/>
</dbReference>
<dbReference type="Pfam" id="PF00404">
    <property type="entry name" value="Dockerin_1"/>
    <property type="match status" value="1"/>
</dbReference>
<dbReference type="InterPro" id="IPR002105">
    <property type="entry name" value="Dockerin_1_rpt"/>
</dbReference>
<dbReference type="RefSeq" id="WP_066675015.1">
    <property type="nucleotide sequence ID" value="NZ_CABMIZ010000007.1"/>
</dbReference>
<sequence length="429" mass="49383">MLKKTKIISAILLSGILSLNFSKTLTTYADLTTLNYDSKYDLNNDSIINELDIDKISKHYNNQKDSADWTEEFDFNNDGIIDIFDIIKISKRNGIKRTIKRTIKKTIKKSSENALEFQNLLAANKNVTTTKDAAGKKIYNVWVKGITPPTEDDFTNIDLGNNYALKVAPWKSGQGWYDINKFKDGSDDLLCSGAVATNMLHWWFDQNKEYIDRYLKQNPNNGKSYNGTLDIHKIPEFHNQQNSDIFNTIKNRLGRGPIWADRAVLWYTNGFDVNFPAPIESPYISSHIDRRGGVFRDVFKEYGLTERFFARTYDAFNRGLIRCLKEDRALGISHKSPFLDSHIITLWGASFDEDGNIIGIYTCDSDDEKHKISKDVLYGMRYNKIVKDSSGIARMTNYNGNNNDIGARVLDLYYLSLEKDQWKKYFNEN</sequence>